<keyword evidence="3" id="KW-1185">Reference proteome</keyword>
<evidence type="ECO:0000256" key="1">
    <source>
        <dbReference type="SAM" id="MobiDB-lite"/>
    </source>
</evidence>
<proteinExistence type="predicted"/>
<accession>A0A2P4NY61</accession>
<reference evidence="2 3" key="2">
    <citation type="journal article" date="2018" name="New Phytol.">
        <title>High intraspecific genome diversity in the model arbuscular mycorrhizal symbiont Rhizophagus irregularis.</title>
        <authorList>
            <person name="Chen E.C.H."/>
            <person name="Morin E."/>
            <person name="Beaudet D."/>
            <person name="Noel J."/>
            <person name="Yildirir G."/>
            <person name="Ndikumana S."/>
            <person name="Charron P."/>
            <person name="St-Onge C."/>
            <person name="Giorgi J."/>
            <person name="Kruger M."/>
            <person name="Marton T."/>
            <person name="Ropars J."/>
            <person name="Grigoriev I.V."/>
            <person name="Hainaut M."/>
            <person name="Henrissat B."/>
            <person name="Roux C."/>
            <person name="Martin F."/>
            <person name="Corradi N."/>
        </authorList>
    </citation>
    <scope>NUCLEOTIDE SEQUENCE [LARGE SCALE GENOMIC DNA]</scope>
    <source>
        <strain evidence="2 3">DAOM 197198</strain>
    </source>
</reference>
<sequence>MHMHNALAKSVCEFSDAQLRILIDERKNRNAKYHATTNKKKYLFWNEIGEKNNQENTNYFTGDECHKKFLSLTKAFYMAEKYKKGTGNKRSLVGKRSMRSSHQKSQSGQARSGSVKRSLSRTSSSSRSSNTRTSDIMDLFETSPPPLRLVTPSVETPINSRSVTPSTPSFSQNANVINVTINYGKGSDEQQE</sequence>
<feature type="compositionally biased region" description="Low complexity" evidence="1">
    <location>
        <begin position="112"/>
        <end position="134"/>
    </location>
</feature>
<protein>
    <submittedName>
        <fullName evidence="2">Uncharacterized protein</fullName>
    </submittedName>
</protein>
<gene>
    <name evidence="2" type="ORF">GLOIN_2v1488880</name>
</gene>
<feature type="region of interest" description="Disordered" evidence="1">
    <location>
        <begin position="87"/>
        <end position="171"/>
    </location>
</feature>
<dbReference type="AlphaFoldDB" id="A0A2P4NY61"/>
<feature type="compositionally biased region" description="Basic residues" evidence="1">
    <location>
        <begin position="87"/>
        <end position="102"/>
    </location>
</feature>
<name>A0A2P4NY61_RHIID</name>
<dbReference type="EMBL" id="AUPC02000574">
    <property type="protein sequence ID" value="POG58075.1"/>
    <property type="molecule type" value="Genomic_DNA"/>
</dbReference>
<organism evidence="2 3">
    <name type="scientific">Rhizophagus irregularis (strain DAOM 181602 / DAOM 197198 / MUCL 43194)</name>
    <name type="common">Arbuscular mycorrhizal fungus</name>
    <name type="synonym">Glomus intraradices</name>
    <dbReference type="NCBI Taxonomy" id="747089"/>
    <lineage>
        <taxon>Eukaryota</taxon>
        <taxon>Fungi</taxon>
        <taxon>Fungi incertae sedis</taxon>
        <taxon>Mucoromycota</taxon>
        <taxon>Glomeromycotina</taxon>
        <taxon>Glomeromycetes</taxon>
        <taxon>Glomerales</taxon>
        <taxon>Glomeraceae</taxon>
        <taxon>Rhizophagus</taxon>
    </lineage>
</organism>
<dbReference type="Proteomes" id="UP000018888">
    <property type="component" value="Unassembled WGS sequence"/>
</dbReference>
<comment type="caution">
    <text evidence="2">The sequence shown here is derived from an EMBL/GenBank/DDBJ whole genome shotgun (WGS) entry which is preliminary data.</text>
</comment>
<evidence type="ECO:0000313" key="3">
    <source>
        <dbReference type="Proteomes" id="UP000018888"/>
    </source>
</evidence>
<evidence type="ECO:0000313" key="2">
    <source>
        <dbReference type="EMBL" id="POG58075.1"/>
    </source>
</evidence>
<reference evidence="2 3" key="1">
    <citation type="journal article" date="2013" name="Proc. Natl. Acad. Sci. U.S.A.">
        <title>Genome of an arbuscular mycorrhizal fungus provides insight into the oldest plant symbiosis.</title>
        <authorList>
            <person name="Tisserant E."/>
            <person name="Malbreil M."/>
            <person name="Kuo A."/>
            <person name="Kohler A."/>
            <person name="Symeonidi A."/>
            <person name="Balestrini R."/>
            <person name="Charron P."/>
            <person name="Duensing N."/>
            <person name="Frei Dit Frey N."/>
            <person name="Gianinazzi-Pearson V."/>
            <person name="Gilbert L.B."/>
            <person name="Handa Y."/>
            <person name="Herr J.R."/>
            <person name="Hijri M."/>
            <person name="Koul R."/>
            <person name="Kawaguchi M."/>
            <person name="Krajinski F."/>
            <person name="Lammers P.J."/>
            <person name="Masclaux F.G."/>
            <person name="Murat C."/>
            <person name="Morin E."/>
            <person name="Ndikumana S."/>
            <person name="Pagni M."/>
            <person name="Petitpierre D."/>
            <person name="Requena N."/>
            <person name="Rosikiewicz P."/>
            <person name="Riley R."/>
            <person name="Saito K."/>
            <person name="San Clemente H."/>
            <person name="Shapiro H."/>
            <person name="van Tuinen D."/>
            <person name="Becard G."/>
            <person name="Bonfante P."/>
            <person name="Paszkowski U."/>
            <person name="Shachar-Hill Y.Y."/>
            <person name="Tuskan G.A."/>
            <person name="Young P.W."/>
            <person name="Sanders I.R."/>
            <person name="Henrissat B."/>
            <person name="Rensing S.A."/>
            <person name="Grigoriev I.V."/>
            <person name="Corradi N."/>
            <person name="Roux C."/>
            <person name="Martin F."/>
        </authorList>
    </citation>
    <scope>NUCLEOTIDE SEQUENCE [LARGE SCALE GENOMIC DNA]</scope>
    <source>
        <strain evidence="2 3">DAOM 197198</strain>
    </source>
</reference>
<dbReference type="VEuPathDB" id="FungiDB:RhiirFUN_001200"/>
<feature type="compositionally biased region" description="Polar residues" evidence="1">
    <location>
        <begin position="153"/>
        <end position="171"/>
    </location>
</feature>